<evidence type="ECO:0000313" key="19">
    <source>
        <dbReference type="EMBL" id="OAQ96687.1"/>
    </source>
</evidence>
<dbReference type="GO" id="GO:0098552">
    <property type="term" value="C:side of membrane"/>
    <property type="evidence" value="ECO:0007669"/>
    <property type="project" value="UniProtKB-KW"/>
</dbReference>
<name>A0A179I205_CORDF</name>
<dbReference type="SMART" id="SM00747">
    <property type="entry name" value="CFEM"/>
    <property type="match status" value="2"/>
</dbReference>
<dbReference type="GO" id="GO:0005886">
    <property type="term" value="C:plasma membrane"/>
    <property type="evidence" value="ECO:0007669"/>
    <property type="project" value="UniProtKB-SubCell"/>
</dbReference>
<comment type="similarity">
    <text evidence="3">Belongs to the RBT5 family.</text>
</comment>
<keyword evidence="5" id="KW-0964">Secreted</keyword>
<feature type="chain" id="PRO_5008104001" description="CFEM domain-containing protein" evidence="17">
    <location>
        <begin position="23"/>
        <end position="420"/>
    </location>
</feature>
<evidence type="ECO:0000256" key="6">
    <source>
        <dbReference type="ARBA" id="ARBA00022617"/>
    </source>
</evidence>
<gene>
    <name evidence="19" type="ORF">LLEC1_02203</name>
</gene>
<feature type="compositionally biased region" description="Low complexity" evidence="16">
    <location>
        <begin position="216"/>
        <end position="254"/>
    </location>
</feature>
<keyword evidence="10" id="KW-0408">Iron</keyword>
<dbReference type="InterPro" id="IPR051735">
    <property type="entry name" value="CFEM_domain"/>
</dbReference>
<dbReference type="OrthoDB" id="5152880at2759"/>
<protein>
    <recommendedName>
        <fullName evidence="18">CFEM domain-containing protein</fullName>
    </recommendedName>
</protein>
<keyword evidence="12 15" id="KW-1015">Disulfide bond</keyword>
<keyword evidence="9 17" id="KW-0732">Signal</keyword>
<dbReference type="EMBL" id="LUKN01003987">
    <property type="protein sequence ID" value="OAQ96687.1"/>
    <property type="molecule type" value="Genomic_DNA"/>
</dbReference>
<keyword evidence="4" id="KW-1003">Cell membrane</keyword>
<comment type="caution">
    <text evidence="15">Lacks conserved residue(s) required for the propagation of feature annotation.</text>
</comment>
<evidence type="ECO:0000256" key="10">
    <source>
        <dbReference type="ARBA" id="ARBA00023004"/>
    </source>
</evidence>
<evidence type="ECO:0000256" key="12">
    <source>
        <dbReference type="ARBA" id="ARBA00023157"/>
    </source>
</evidence>
<keyword evidence="7" id="KW-0336">GPI-anchor</keyword>
<evidence type="ECO:0000259" key="18">
    <source>
        <dbReference type="PROSITE" id="PS52012"/>
    </source>
</evidence>
<evidence type="ECO:0000256" key="8">
    <source>
        <dbReference type="ARBA" id="ARBA00022723"/>
    </source>
</evidence>
<evidence type="ECO:0000256" key="4">
    <source>
        <dbReference type="ARBA" id="ARBA00022475"/>
    </source>
</evidence>
<reference evidence="19 20" key="1">
    <citation type="submission" date="2016-03" db="EMBL/GenBank/DDBJ databases">
        <title>Fine-scale spatial genetic structure of a fungal parasite of coffee scale insects.</title>
        <authorList>
            <person name="Jackson D."/>
            <person name="Zemenick K.A."/>
            <person name="Malloure B."/>
            <person name="Quandt C.A."/>
            <person name="James T.Y."/>
        </authorList>
    </citation>
    <scope>NUCLEOTIDE SEQUENCE [LARGE SCALE GENOMIC DNA]</scope>
    <source>
        <strain evidence="19 20">UM487</strain>
    </source>
</reference>
<evidence type="ECO:0000256" key="5">
    <source>
        <dbReference type="ARBA" id="ARBA00022525"/>
    </source>
</evidence>
<dbReference type="OMA" id="CENINFY"/>
<feature type="region of interest" description="Disordered" evidence="16">
    <location>
        <begin position="216"/>
        <end position="255"/>
    </location>
</feature>
<evidence type="ECO:0000256" key="9">
    <source>
        <dbReference type="ARBA" id="ARBA00022729"/>
    </source>
</evidence>
<feature type="disulfide bond" evidence="15">
    <location>
        <begin position="370"/>
        <end position="377"/>
    </location>
</feature>
<evidence type="ECO:0000256" key="15">
    <source>
        <dbReference type="PROSITE-ProRule" id="PRU01356"/>
    </source>
</evidence>
<keyword evidence="8" id="KW-0479">Metal-binding</keyword>
<dbReference type="PANTHER" id="PTHR37928">
    <property type="entry name" value="CFEM DOMAIN PROTEIN (AFU_ORTHOLOGUE AFUA_6G14090)"/>
    <property type="match status" value="1"/>
</dbReference>
<keyword evidence="13" id="KW-0325">Glycoprotein</keyword>
<organism evidence="19 20">
    <name type="scientific">Cordyceps confragosa</name>
    <name type="common">Lecanicillium lecanii</name>
    <dbReference type="NCBI Taxonomy" id="2714763"/>
    <lineage>
        <taxon>Eukaryota</taxon>
        <taxon>Fungi</taxon>
        <taxon>Dikarya</taxon>
        <taxon>Ascomycota</taxon>
        <taxon>Pezizomycotina</taxon>
        <taxon>Sordariomycetes</taxon>
        <taxon>Hypocreomycetidae</taxon>
        <taxon>Hypocreales</taxon>
        <taxon>Cordycipitaceae</taxon>
        <taxon>Akanthomyces</taxon>
    </lineage>
</organism>
<dbReference type="PROSITE" id="PS52012">
    <property type="entry name" value="CFEM"/>
    <property type="match status" value="1"/>
</dbReference>
<evidence type="ECO:0000313" key="20">
    <source>
        <dbReference type="Proteomes" id="UP000243081"/>
    </source>
</evidence>
<dbReference type="Proteomes" id="UP000243081">
    <property type="component" value="Unassembled WGS sequence"/>
</dbReference>
<keyword evidence="14" id="KW-0449">Lipoprotein</keyword>
<evidence type="ECO:0000256" key="1">
    <source>
        <dbReference type="ARBA" id="ARBA00004609"/>
    </source>
</evidence>
<dbReference type="PANTHER" id="PTHR37928:SF1">
    <property type="entry name" value="CFEM DOMAIN PROTEIN (AFU_ORTHOLOGUE AFUA_6G14090)"/>
    <property type="match status" value="1"/>
</dbReference>
<evidence type="ECO:0000256" key="7">
    <source>
        <dbReference type="ARBA" id="ARBA00022622"/>
    </source>
</evidence>
<evidence type="ECO:0000256" key="2">
    <source>
        <dbReference type="ARBA" id="ARBA00004613"/>
    </source>
</evidence>
<feature type="signal peptide" evidence="17">
    <location>
        <begin position="1"/>
        <end position="22"/>
    </location>
</feature>
<evidence type="ECO:0000256" key="17">
    <source>
        <dbReference type="SAM" id="SignalP"/>
    </source>
</evidence>
<sequence>MHASSLGIVLSLSVVALGSSSASSPTPTTLQTTSTTGSARWALTTVFTEPTACNDGITALPGSSQGLWHNIVHPVPSLTLTSCYPDIFISSAVATKYMPPFEQLVCPNMWEAYKYNSTYVICCPKYIPLPLSSWCPLSNHTSLYGLYAPEWKTNKQRPGVGAVCTSRVQAGLYVDTWSYDSAGHSTLVGTTLGSDQPLLIVATAFDGTIATAVETPTSSTTALPTSSTSKTTSSSTPATTEPPTTSSSAKPTSTWSGATAVSQLPSCGQTCFGNMLSQYKALGCSTDDPACLCRNADFGNGIRDCSNGACGRDAGSAVIAFETGYYCPSAIAARTTMPTSAPTPTAISQLPECGQTCFKNMQDQYSQLGCSSPEASCLCQNPNFGYGLRDCSNGACGPDIGSTVIAFANNYYCAHTTPTL</sequence>
<keyword evidence="11" id="KW-0472">Membrane</keyword>
<evidence type="ECO:0000256" key="3">
    <source>
        <dbReference type="ARBA" id="ARBA00010031"/>
    </source>
</evidence>
<evidence type="ECO:0000256" key="13">
    <source>
        <dbReference type="ARBA" id="ARBA00023180"/>
    </source>
</evidence>
<feature type="domain" description="CFEM" evidence="18">
    <location>
        <begin position="323"/>
        <end position="420"/>
    </location>
</feature>
<proteinExistence type="inferred from homology"/>
<keyword evidence="20" id="KW-1185">Reference proteome</keyword>
<dbReference type="Pfam" id="PF05730">
    <property type="entry name" value="CFEM"/>
    <property type="match status" value="2"/>
</dbReference>
<evidence type="ECO:0000256" key="16">
    <source>
        <dbReference type="SAM" id="MobiDB-lite"/>
    </source>
</evidence>
<evidence type="ECO:0000256" key="11">
    <source>
        <dbReference type="ARBA" id="ARBA00023136"/>
    </source>
</evidence>
<evidence type="ECO:0000256" key="14">
    <source>
        <dbReference type="ARBA" id="ARBA00023288"/>
    </source>
</evidence>
<comment type="subcellular location">
    <subcellularLocation>
        <location evidence="1">Cell membrane</location>
        <topology evidence="1">Lipid-anchor</topology>
        <topology evidence="1">GPI-anchor</topology>
    </subcellularLocation>
    <subcellularLocation>
        <location evidence="2">Secreted</location>
    </subcellularLocation>
</comment>
<dbReference type="InterPro" id="IPR008427">
    <property type="entry name" value="Extracellular_membr_CFEM_dom"/>
</dbReference>
<keyword evidence="6" id="KW-0349">Heme</keyword>
<accession>A0A179I205</accession>
<dbReference type="GO" id="GO:0046872">
    <property type="term" value="F:metal ion binding"/>
    <property type="evidence" value="ECO:0007669"/>
    <property type="project" value="UniProtKB-KW"/>
</dbReference>
<comment type="caution">
    <text evidence="19">The sequence shown here is derived from an EMBL/GenBank/DDBJ whole genome shotgun (WGS) entry which is preliminary data.</text>
</comment>
<dbReference type="GO" id="GO:0005576">
    <property type="term" value="C:extracellular region"/>
    <property type="evidence" value="ECO:0007669"/>
    <property type="project" value="UniProtKB-SubCell"/>
</dbReference>
<dbReference type="AlphaFoldDB" id="A0A179I205"/>